<gene>
    <name evidence="7" type="ORF">CQ405_02080</name>
</gene>
<dbReference type="SUPFAM" id="SSF53098">
    <property type="entry name" value="Ribonuclease H-like"/>
    <property type="match status" value="1"/>
</dbReference>
<dbReference type="Pfam" id="PF03652">
    <property type="entry name" value="RuvX"/>
    <property type="match status" value="1"/>
</dbReference>
<keyword evidence="4 5" id="KW-0378">Hydrolase</keyword>
<dbReference type="GO" id="GO:0000967">
    <property type="term" value="P:rRNA 5'-end processing"/>
    <property type="evidence" value="ECO:0007669"/>
    <property type="project" value="UniProtKB-UniRule"/>
</dbReference>
<reference evidence="8" key="1">
    <citation type="submission" date="2017-10" db="EMBL/GenBank/DDBJ databases">
        <title>Campylobacter species from seals.</title>
        <authorList>
            <person name="Gilbert M.J."/>
            <person name="Zomer A.L."/>
            <person name="Timmerman A.J."/>
            <person name="Duim B."/>
            <person name="Wagenaar J.A."/>
        </authorList>
    </citation>
    <scope>NUCLEOTIDE SEQUENCE [LARGE SCALE GENOMIC DNA]</scope>
    <source>
        <strain evidence="8">17S00004-5</strain>
    </source>
</reference>
<evidence type="ECO:0000313" key="7">
    <source>
        <dbReference type="EMBL" id="PSM52537.1"/>
    </source>
</evidence>
<dbReference type="RefSeq" id="WP_106870106.1">
    <property type="nucleotide sequence ID" value="NZ_CP053841.1"/>
</dbReference>
<accession>A0A2P8R211</accession>
<dbReference type="OrthoDB" id="9796140at2"/>
<dbReference type="NCBIfam" id="NF001026">
    <property type="entry name" value="PRK00109.2-2"/>
    <property type="match status" value="1"/>
</dbReference>
<keyword evidence="3 5" id="KW-0540">Nuclease</keyword>
<evidence type="ECO:0000313" key="8">
    <source>
        <dbReference type="Proteomes" id="UP000240535"/>
    </source>
</evidence>
<dbReference type="CDD" id="cd16964">
    <property type="entry name" value="YqgF"/>
    <property type="match status" value="1"/>
</dbReference>
<keyword evidence="8" id="KW-1185">Reference proteome</keyword>
<dbReference type="Gene3D" id="3.30.420.140">
    <property type="entry name" value="YqgF/RNase H-like domain"/>
    <property type="match status" value="1"/>
</dbReference>
<comment type="function">
    <text evidence="5">Could be a nuclease involved in processing of the 5'-end of pre-16S rRNA.</text>
</comment>
<organism evidence="7 8">
    <name type="scientific">Campylobacter blaseri</name>
    <dbReference type="NCBI Taxonomy" id="2042961"/>
    <lineage>
        <taxon>Bacteria</taxon>
        <taxon>Pseudomonadati</taxon>
        <taxon>Campylobacterota</taxon>
        <taxon>Epsilonproteobacteria</taxon>
        <taxon>Campylobacterales</taxon>
        <taxon>Campylobacteraceae</taxon>
        <taxon>Campylobacter</taxon>
    </lineage>
</organism>
<dbReference type="Proteomes" id="UP000240535">
    <property type="component" value="Unassembled WGS sequence"/>
</dbReference>
<dbReference type="EC" id="3.1.-.-" evidence="5"/>
<dbReference type="InterPro" id="IPR006641">
    <property type="entry name" value="YqgF/RNaseH-like_dom"/>
</dbReference>
<dbReference type="InterPro" id="IPR005227">
    <property type="entry name" value="YqgF"/>
</dbReference>
<dbReference type="GO" id="GO:0005829">
    <property type="term" value="C:cytosol"/>
    <property type="evidence" value="ECO:0007669"/>
    <property type="project" value="TreeGrafter"/>
</dbReference>
<dbReference type="AlphaFoldDB" id="A0A2P8R211"/>
<dbReference type="InterPro" id="IPR037027">
    <property type="entry name" value="YqgF/RNaseH-like_dom_sf"/>
</dbReference>
<evidence type="ECO:0000256" key="4">
    <source>
        <dbReference type="ARBA" id="ARBA00022801"/>
    </source>
</evidence>
<dbReference type="InterPro" id="IPR012337">
    <property type="entry name" value="RNaseH-like_sf"/>
</dbReference>
<dbReference type="HAMAP" id="MF_00651">
    <property type="entry name" value="Nuclease_YqgF"/>
    <property type="match status" value="1"/>
</dbReference>
<sequence>MIAAIDVGLKRIGIALGYKNGVTVPINAVLRKNRNQAAFDVSSVLKEWSVARLVVGIPLGGSSEDEMRRRISHFVSLLDFSGEIIYIDESFSSIEASEFGVANHKKKDGKLDSLSALVILQRYLEKQKFTK</sequence>
<comment type="caution">
    <text evidence="7">The sequence shown here is derived from an EMBL/GenBank/DDBJ whole genome shotgun (WGS) entry which is preliminary data.</text>
</comment>
<dbReference type="SMART" id="SM00732">
    <property type="entry name" value="YqgFc"/>
    <property type="match status" value="1"/>
</dbReference>
<feature type="domain" description="YqgF/RNase H-like" evidence="6">
    <location>
        <begin position="1"/>
        <end position="96"/>
    </location>
</feature>
<comment type="similarity">
    <text evidence="5">Belongs to the YqgF HJR family.</text>
</comment>
<name>A0A2P8R211_9BACT</name>
<keyword evidence="1 5" id="KW-0963">Cytoplasm</keyword>
<evidence type="ECO:0000256" key="5">
    <source>
        <dbReference type="HAMAP-Rule" id="MF_00651"/>
    </source>
</evidence>
<comment type="subcellular location">
    <subcellularLocation>
        <location evidence="5">Cytoplasm</location>
    </subcellularLocation>
</comment>
<dbReference type="NCBIfam" id="TIGR00250">
    <property type="entry name" value="RNAse_H_YqgF"/>
    <property type="match status" value="1"/>
</dbReference>
<evidence type="ECO:0000256" key="3">
    <source>
        <dbReference type="ARBA" id="ARBA00022722"/>
    </source>
</evidence>
<protein>
    <recommendedName>
        <fullName evidence="5">Putative pre-16S rRNA nuclease</fullName>
        <ecNumber evidence="5">3.1.-.-</ecNumber>
    </recommendedName>
</protein>
<evidence type="ECO:0000256" key="2">
    <source>
        <dbReference type="ARBA" id="ARBA00022517"/>
    </source>
</evidence>
<proteinExistence type="inferred from homology"/>
<dbReference type="GO" id="GO:0016788">
    <property type="term" value="F:hydrolase activity, acting on ester bonds"/>
    <property type="evidence" value="ECO:0007669"/>
    <property type="project" value="UniProtKB-UniRule"/>
</dbReference>
<evidence type="ECO:0000256" key="1">
    <source>
        <dbReference type="ARBA" id="ARBA00022490"/>
    </source>
</evidence>
<dbReference type="EMBL" id="PDHH01000002">
    <property type="protein sequence ID" value="PSM52537.1"/>
    <property type="molecule type" value="Genomic_DNA"/>
</dbReference>
<dbReference type="GO" id="GO:0004518">
    <property type="term" value="F:nuclease activity"/>
    <property type="evidence" value="ECO:0007669"/>
    <property type="project" value="UniProtKB-KW"/>
</dbReference>
<dbReference type="PANTHER" id="PTHR33317">
    <property type="entry name" value="POLYNUCLEOTIDYL TRANSFERASE, RIBONUCLEASE H-LIKE SUPERFAMILY PROTEIN"/>
    <property type="match status" value="1"/>
</dbReference>
<keyword evidence="2 5" id="KW-0690">Ribosome biogenesis</keyword>
<dbReference type="PANTHER" id="PTHR33317:SF4">
    <property type="entry name" value="POLYNUCLEOTIDYL TRANSFERASE, RIBONUCLEASE H-LIKE SUPERFAMILY PROTEIN"/>
    <property type="match status" value="1"/>
</dbReference>
<evidence type="ECO:0000259" key="6">
    <source>
        <dbReference type="SMART" id="SM00732"/>
    </source>
</evidence>